<organism evidence="1">
    <name type="scientific">bioreactor metagenome</name>
    <dbReference type="NCBI Taxonomy" id="1076179"/>
    <lineage>
        <taxon>unclassified sequences</taxon>
        <taxon>metagenomes</taxon>
        <taxon>ecological metagenomes</taxon>
    </lineage>
</organism>
<proteinExistence type="predicted"/>
<comment type="caution">
    <text evidence="1">The sequence shown here is derived from an EMBL/GenBank/DDBJ whole genome shotgun (WGS) entry which is preliminary data.</text>
</comment>
<dbReference type="AlphaFoldDB" id="A0A644Y140"/>
<gene>
    <name evidence="1" type="ORF">SDC9_66682</name>
</gene>
<reference evidence="1" key="1">
    <citation type="submission" date="2019-08" db="EMBL/GenBank/DDBJ databases">
        <authorList>
            <person name="Kucharzyk K."/>
            <person name="Murdoch R.W."/>
            <person name="Higgins S."/>
            <person name="Loffler F."/>
        </authorList>
    </citation>
    <scope>NUCLEOTIDE SEQUENCE</scope>
</reference>
<accession>A0A644Y140</accession>
<sequence length="77" mass="8897">MAFGADQFIPLRPVGVLGVEAHLGFVEHAQRVRHTQRSAHMAKPARLELLQHANADLQRKALQFLLFYRVHRRTFLL</sequence>
<dbReference type="EMBL" id="VSSQ01003342">
    <property type="protein sequence ID" value="MPM20253.1"/>
    <property type="molecule type" value="Genomic_DNA"/>
</dbReference>
<name>A0A644Y140_9ZZZZ</name>
<protein>
    <submittedName>
        <fullName evidence="1">Uncharacterized protein</fullName>
    </submittedName>
</protein>
<evidence type="ECO:0000313" key="1">
    <source>
        <dbReference type="EMBL" id="MPM20253.1"/>
    </source>
</evidence>